<comment type="function">
    <text evidence="2 19">Cell wall formation.</text>
</comment>
<evidence type="ECO:0000313" key="22">
    <source>
        <dbReference type="Proteomes" id="UP000245872"/>
    </source>
</evidence>
<dbReference type="SUPFAM" id="SSF56176">
    <property type="entry name" value="FAD-binding/transporter-associated domain-like"/>
    <property type="match status" value="1"/>
</dbReference>
<evidence type="ECO:0000256" key="11">
    <source>
        <dbReference type="ARBA" id="ARBA00022857"/>
    </source>
</evidence>
<dbReference type="NCBIfam" id="TIGR00179">
    <property type="entry name" value="murB"/>
    <property type="match status" value="1"/>
</dbReference>
<gene>
    <name evidence="19 21" type="primary">murB</name>
    <name evidence="21" type="ORF">DK880_00473</name>
</gene>
<dbReference type="InterPro" id="IPR011601">
    <property type="entry name" value="MurB_C"/>
</dbReference>
<evidence type="ECO:0000256" key="1">
    <source>
        <dbReference type="ARBA" id="ARBA00001974"/>
    </source>
</evidence>
<evidence type="ECO:0000256" key="7">
    <source>
        <dbReference type="ARBA" id="ARBA00022490"/>
    </source>
</evidence>
<dbReference type="GO" id="GO:0009252">
    <property type="term" value="P:peptidoglycan biosynthetic process"/>
    <property type="evidence" value="ECO:0007669"/>
    <property type="project" value="UniProtKB-UniRule"/>
</dbReference>
<protein>
    <recommendedName>
        <fullName evidence="6 19">UDP-N-acetylenolpyruvoylglucosamine reductase</fullName>
        <ecNumber evidence="5 19">1.3.1.98</ecNumber>
    </recommendedName>
    <alternativeName>
        <fullName evidence="17 19">UDP-N-acetylmuramate dehydrogenase</fullName>
    </alternativeName>
</protein>
<dbReference type="Gene3D" id="3.30.43.10">
    <property type="entry name" value="Uridine Diphospho-n-acetylenolpyruvylglucosamine Reductase, domain 2"/>
    <property type="match status" value="1"/>
</dbReference>
<keyword evidence="7 19" id="KW-0963">Cytoplasm</keyword>
<dbReference type="InterPro" id="IPR036635">
    <property type="entry name" value="MurB_C_sf"/>
</dbReference>
<dbReference type="PROSITE" id="PS51387">
    <property type="entry name" value="FAD_PCMH"/>
    <property type="match status" value="1"/>
</dbReference>
<dbReference type="KEGG" id="cher:DK880_00473"/>
<dbReference type="GO" id="GO:0051301">
    <property type="term" value="P:cell division"/>
    <property type="evidence" value="ECO:0007669"/>
    <property type="project" value="UniProtKB-KW"/>
</dbReference>
<sequence>MQLFNHYSLKLLNTFQIPSVAMHYVPCYTVQEIETFCTTIKIAKTGLHILGGGSNTLFVGDYPGYVLHVRLTGIEVIKETSHTILVKAAAGVSWHELVLYCVTRNYGGIENLSFIPGTVGGAIVQNIGAYGVELKEVIDRVEAIELATGKKRIFQSSACAFGYRTSIFNTIARHAYVITAAVLALHKEAKFRITYGAIQDSLAQRGIQQLSFQAISDTIIAIRKQKLPDPAVLGNAGSFFKNPVLPIAHYQSLKRKYPELVAYDTQQEGCIKISAASLITLAGFKGIRKRQVGVYPLHALILVNYGGATGKEIVKLATQIKQKVEKLFHVRLLPEVQIVGEKTML</sequence>
<evidence type="ECO:0000256" key="15">
    <source>
        <dbReference type="ARBA" id="ARBA00023306"/>
    </source>
</evidence>
<dbReference type="NCBIfam" id="NF000755">
    <property type="entry name" value="PRK00046.1"/>
    <property type="match status" value="1"/>
</dbReference>
<keyword evidence="22" id="KW-1185">Reference proteome</keyword>
<keyword evidence="15 19" id="KW-0131">Cell cycle</keyword>
<feature type="active site" evidence="19">
    <location>
        <position position="164"/>
    </location>
</feature>
<evidence type="ECO:0000256" key="10">
    <source>
        <dbReference type="ARBA" id="ARBA00022827"/>
    </source>
</evidence>
<dbReference type="InterPro" id="IPR016167">
    <property type="entry name" value="FAD-bd_PCMH_sub1"/>
</dbReference>
<comment type="pathway">
    <text evidence="4 19">Cell wall biogenesis; peptidoglycan biosynthesis.</text>
</comment>
<dbReference type="GO" id="GO:0005829">
    <property type="term" value="C:cytosol"/>
    <property type="evidence" value="ECO:0007669"/>
    <property type="project" value="TreeGrafter"/>
</dbReference>
<keyword evidence="14 19" id="KW-0560">Oxidoreductase</keyword>
<dbReference type="Proteomes" id="UP000245872">
    <property type="component" value="Chromosome"/>
</dbReference>
<evidence type="ECO:0000256" key="8">
    <source>
        <dbReference type="ARBA" id="ARBA00022618"/>
    </source>
</evidence>
<dbReference type="InterPro" id="IPR006094">
    <property type="entry name" value="Oxid_FAD_bind_N"/>
</dbReference>
<evidence type="ECO:0000259" key="20">
    <source>
        <dbReference type="PROSITE" id="PS51387"/>
    </source>
</evidence>
<dbReference type="GO" id="GO:0071949">
    <property type="term" value="F:FAD binding"/>
    <property type="evidence" value="ECO:0007669"/>
    <property type="project" value="InterPro"/>
</dbReference>
<dbReference type="InterPro" id="IPR036318">
    <property type="entry name" value="FAD-bd_PCMH-like_sf"/>
</dbReference>
<keyword evidence="10 19" id="KW-0274">FAD</keyword>
<keyword evidence="8 19" id="KW-0132">Cell division</keyword>
<dbReference type="Pfam" id="PF02873">
    <property type="entry name" value="MurB_C"/>
    <property type="match status" value="1"/>
</dbReference>
<evidence type="ECO:0000256" key="4">
    <source>
        <dbReference type="ARBA" id="ARBA00004752"/>
    </source>
</evidence>
<dbReference type="InterPro" id="IPR016166">
    <property type="entry name" value="FAD-bd_PCMH"/>
</dbReference>
<dbReference type="PANTHER" id="PTHR21071:SF4">
    <property type="entry name" value="UDP-N-ACETYLENOLPYRUVOYLGLUCOSAMINE REDUCTASE"/>
    <property type="match status" value="1"/>
</dbReference>
<dbReference type="EC" id="1.3.1.98" evidence="5 19"/>
<comment type="cofactor">
    <cofactor evidence="1 19">
        <name>FAD</name>
        <dbReference type="ChEBI" id="CHEBI:57692"/>
    </cofactor>
</comment>
<evidence type="ECO:0000256" key="13">
    <source>
        <dbReference type="ARBA" id="ARBA00022984"/>
    </source>
</evidence>
<keyword evidence="9 19" id="KW-0285">Flavoprotein</keyword>
<evidence type="ECO:0000256" key="6">
    <source>
        <dbReference type="ARBA" id="ARBA00015188"/>
    </source>
</evidence>
<evidence type="ECO:0000256" key="19">
    <source>
        <dbReference type="HAMAP-Rule" id="MF_00037"/>
    </source>
</evidence>
<evidence type="ECO:0000256" key="17">
    <source>
        <dbReference type="ARBA" id="ARBA00031026"/>
    </source>
</evidence>
<feature type="domain" description="FAD-binding PCMH-type" evidence="20">
    <location>
        <begin position="17"/>
        <end position="188"/>
    </location>
</feature>
<dbReference type="UniPathway" id="UPA00219"/>
<dbReference type="InterPro" id="IPR003170">
    <property type="entry name" value="MurB"/>
</dbReference>
<reference evidence="21 22" key="1">
    <citation type="submission" date="2018-05" db="EMBL/GenBank/DDBJ databases">
        <title>Candidatus Cardinium hertigii Genome Assembly.</title>
        <authorList>
            <person name="Showmaker K.C."/>
            <person name="Walden K.O."/>
            <person name="Fields C.J."/>
            <person name="Lambert K.N."/>
            <person name="Hudson M.E."/>
        </authorList>
    </citation>
    <scope>NUCLEOTIDE SEQUENCE [LARGE SCALE GENOMIC DNA]</scope>
    <source>
        <strain evidence="22">cHgTN10</strain>
    </source>
</reference>
<comment type="subcellular location">
    <subcellularLocation>
        <location evidence="3 19">Cytoplasm</location>
    </subcellularLocation>
</comment>
<evidence type="ECO:0000256" key="12">
    <source>
        <dbReference type="ARBA" id="ARBA00022960"/>
    </source>
</evidence>
<dbReference type="Pfam" id="PF01565">
    <property type="entry name" value="FAD_binding_4"/>
    <property type="match status" value="1"/>
</dbReference>
<dbReference type="Gene3D" id="3.30.465.10">
    <property type="match status" value="1"/>
</dbReference>
<evidence type="ECO:0000256" key="16">
    <source>
        <dbReference type="ARBA" id="ARBA00023316"/>
    </source>
</evidence>
<proteinExistence type="inferred from homology"/>
<dbReference type="GO" id="GO:0008762">
    <property type="term" value="F:UDP-N-acetylmuramate dehydrogenase activity"/>
    <property type="evidence" value="ECO:0007669"/>
    <property type="project" value="UniProtKB-UniRule"/>
</dbReference>
<evidence type="ECO:0000256" key="9">
    <source>
        <dbReference type="ARBA" id="ARBA00022630"/>
    </source>
</evidence>
<dbReference type="HAMAP" id="MF_00037">
    <property type="entry name" value="MurB"/>
    <property type="match status" value="1"/>
</dbReference>
<evidence type="ECO:0000256" key="3">
    <source>
        <dbReference type="ARBA" id="ARBA00004496"/>
    </source>
</evidence>
<feature type="active site" description="Proton donor" evidence="19">
    <location>
        <position position="238"/>
    </location>
</feature>
<dbReference type="InterPro" id="IPR016169">
    <property type="entry name" value="FAD-bd_PCMH_sub2"/>
</dbReference>
<evidence type="ECO:0000256" key="2">
    <source>
        <dbReference type="ARBA" id="ARBA00003921"/>
    </source>
</evidence>
<evidence type="ECO:0000256" key="5">
    <source>
        <dbReference type="ARBA" id="ARBA00012518"/>
    </source>
</evidence>
<keyword evidence="13 19" id="KW-0573">Peptidoglycan synthesis</keyword>
<accession>A0A2Z3L8R9</accession>
<organism evidence="21 22">
    <name type="scientific">Candidatus Cardinium hertigii</name>
    <dbReference type="NCBI Taxonomy" id="247481"/>
    <lineage>
        <taxon>Bacteria</taxon>
        <taxon>Pseudomonadati</taxon>
        <taxon>Bacteroidota</taxon>
        <taxon>Cytophagia</taxon>
        <taxon>Cytophagales</taxon>
        <taxon>Amoebophilaceae</taxon>
        <taxon>Candidatus Cardinium</taxon>
    </lineage>
</organism>
<evidence type="ECO:0000256" key="14">
    <source>
        <dbReference type="ARBA" id="ARBA00023002"/>
    </source>
</evidence>
<keyword evidence="11 19" id="KW-0521">NADP</keyword>
<dbReference type="RefSeq" id="WP_162534124.1">
    <property type="nucleotide sequence ID" value="NZ_CP029619.1"/>
</dbReference>
<comment type="similarity">
    <text evidence="19">Belongs to the MurB family.</text>
</comment>
<dbReference type="AlphaFoldDB" id="A0A2Z3L8R9"/>
<keyword evidence="16 19" id="KW-0961">Cell wall biogenesis/degradation</keyword>
<dbReference type="Gene3D" id="3.90.78.10">
    <property type="entry name" value="UDP-N-acetylenolpyruvoylglucosamine reductase, C-terminal domain"/>
    <property type="match status" value="1"/>
</dbReference>
<keyword evidence="12 19" id="KW-0133">Cell shape</keyword>
<dbReference type="GO" id="GO:0008360">
    <property type="term" value="P:regulation of cell shape"/>
    <property type="evidence" value="ECO:0007669"/>
    <property type="project" value="UniProtKB-KW"/>
</dbReference>
<feature type="active site" evidence="19">
    <location>
        <position position="335"/>
    </location>
</feature>
<dbReference type="EMBL" id="CP029619">
    <property type="protein sequence ID" value="AWN81797.1"/>
    <property type="molecule type" value="Genomic_DNA"/>
</dbReference>
<dbReference type="SUPFAM" id="SSF56194">
    <property type="entry name" value="Uridine diphospho-N-Acetylenolpyruvylglucosamine reductase, MurB, C-terminal domain"/>
    <property type="match status" value="1"/>
</dbReference>
<name>A0A2Z3L8R9_9BACT</name>
<dbReference type="PANTHER" id="PTHR21071">
    <property type="entry name" value="UDP-N-ACETYLENOLPYRUVOYLGLUCOSAMINE REDUCTASE"/>
    <property type="match status" value="1"/>
</dbReference>
<dbReference type="GO" id="GO:0071555">
    <property type="term" value="P:cell wall organization"/>
    <property type="evidence" value="ECO:0007669"/>
    <property type="project" value="UniProtKB-KW"/>
</dbReference>
<evidence type="ECO:0000313" key="21">
    <source>
        <dbReference type="EMBL" id="AWN81797.1"/>
    </source>
</evidence>
<evidence type="ECO:0000256" key="18">
    <source>
        <dbReference type="ARBA" id="ARBA00048914"/>
    </source>
</evidence>
<comment type="catalytic activity">
    <reaction evidence="18 19">
        <text>UDP-N-acetyl-alpha-D-muramate + NADP(+) = UDP-N-acetyl-3-O-(1-carboxyvinyl)-alpha-D-glucosamine + NADPH + H(+)</text>
        <dbReference type="Rhea" id="RHEA:12248"/>
        <dbReference type="ChEBI" id="CHEBI:15378"/>
        <dbReference type="ChEBI" id="CHEBI:57783"/>
        <dbReference type="ChEBI" id="CHEBI:58349"/>
        <dbReference type="ChEBI" id="CHEBI:68483"/>
        <dbReference type="ChEBI" id="CHEBI:70757"/>
        <dbReference type="EC" id="1.3.1.98"/>
    </reaction>
</comment>